<evidence type="ECO:0000313" key="7">
    <source>
        <dbReference type="EMBL" id="KAL2862219.1"/>
    </source>
</evidence>
<evidence type="ECO:0000256" key="2">
    <source>
        <dbReference type="ARBA" id="ARBA00006730"/>
    </source>
</evidence>
<accession>A0ABR4LCE5</accession>
<protein>
    <submittedName>
        <fullName evidence="7">FAD dependent oxidoreductase family protein</fullName>
    </submittedName>
</protein>
<sequence>MLSASGVDVQRISTDLSAGPKPLFAPTDKSPRVLIIGAGVTGLTTAWLLLDSGYHVTIVSRDWASYGEGPRITSQIAGAIWELPPAGCGPQALQGKLPMVQKWALESLEVYRAIAENKTLATAYGVQIRMFTSFHLNQLHQDEIKADKIRFIQETGLDNFSQGTHLFEKYGINTKSHGGLKDAYEHDAPIIDTDVAMSFLTRLVRSKGAKLETDTIHGDLLAQEEHLLGIYEADAIINATGVWAGEAASDDSVYPLRGGLLRLINDGTDFPKVDNCMVVSSETMYNGNFRDMAVLIPRNDNILLLGSILHQDSWFLDLTPTCEAVREMRARCEDLLPALKNARMDPKYPLAQGRRPMREAHVRVERENRKTSRAQESRIIHSYGHGGAGWSLAFGSARQVARLLQDALGNKRTFCKDLAANEHLIEMNKSKKQGLVARGCYI</sequence>
<evidence type="ECO:0000313" key="8">
    <source>
        <dbReference type="Proteomes" id="UP001610432"/>
    </source>
</evidence>
<dbReference type="Gene3D" id="3.30.9.10">
    <property type="entry name" value="D-Amino Acid Oxidase, subunit A, domain 2"/>
    <property type="match status" value="1"/>
</dbReference>
<evidence type="ECO:0000256" key="3">
    <source>
        <dbReference type="ARBA" id="ARBA00022630"/>
    </source>
</evidence>
<dbReference type="InterPro" id="IPR023209">
    <property type="entry name" value="DAO"/>
</dbReference>
<dbReference type="GeneID" id="98149865"/>
<dbReference type="InterPro" id="IPR006076">
    <property type="entry name" value="FAD-dep_OxRdtase"/>
</dbReference>
<dbReference type="PANTHER" id="PTHR11530">
    <property type="entry name" value="D-AMINO ACID OXIDASE"/>
    <property type="match status" value="1"/>
</dbReference>
<feature type="domain" description="FAD dependent oxidoreductase" evidence="6">
    <location>
        <begin position="32"/>
        <end position="403"/>
    </location>
</feature>
<dbReference type="PIRSF" id="PIRSF000189">
    <property type="entry name" value="D-aa_oxidase"/>
    <property type="match status" value="1"/>
</dbReference>
<keyword evidence="4" id="KW-0274">FAD</keyword>
<dbReference type="SUPFAM" id="SSF54373">
    <property type="entry name" value="FAD-linked reductases, C-terminal domain"/>
    <property type="match status" value="1"/>
</dbReference>
<dbReference type="PANTHER" id="PTHR11530:SF25">
    <property type="entry name" value="FAD DEPENDENT OXIDOREDUCTASE DOMAIN-CONTAINING PROTEIN"/>
    <property type="match status" value="1"/>
</dbReference>
<gene>
    <name evidence="7" type="ORF">BJX67DRAFT_391488</name>
</gene>
<name>A0ABR4LCE5_9EURO</name>
<evidence type="ECO:0000259" key="6">
    <source>
        <dbReference type="Pfam" id="PF01266"/>
    </source>
</evidence>
<reference evidence="7 8" key="1">
    <citation type="submission" date="2024-07" db="EMBL/GenBank/DDBJ databases">
        <title>Section-level genome sequencing and comparative genomics of Aspergillus sections Usti and Cavernicolus.</title>
        <authorList>
            <consortium name="Lawrence Berkeley National Laboratory"/>
            <person name="Nybo J.L."/>
            <person name="Vesth T.C."/>
            <person name="Theobald S."/>
            <person name="Frisvad J.C."/>
            <person name="Larsen T.O."/>
            <person name="Kjaerboelling I."/>
            <person name="Rothschild-Mancinelli K."/>
            <person name="Lyhne E.K."/>
            <person name="Kogle M.E."/>
            <person name="Barry K."/>
            <person name="Clum A."/>
            <person name="Na H."/>
            <person name="Ledsgaard L."/>
            <person name="Lin J."/>
            <person name="Lipzen A."/>
            <person name="Kuo A."/>
            <person name="Riley R."/>
            <person name="Mondo S."/>
            <person name="Labutti K."/>
            <person name="Haridas S."/>
            <person name="Pangalinan J."/>
            <person name="Salamov A.A."/>
            <person name="Simmons B.A."/>
            <person name="Magnuson J.K."/>
            <person name="Chen J."/>
            <person name="Drula E."/>
            <person name="Henrissat B."/>
            <person name="Wiebenga A."/>
            <person name="Lubbers R.J."/>
            <person name="Gomes A.C."/>
            <person name="Macurrencykelacurrency M.R."/>
            <person name="Stajich J."/>
            <person name="Grigoriev I.V."/>
            <person name="Mortensen U.H."/>
            <person name="De Vries R.P."/>
            <person name="Baker S.E."/>
            <person name="Andersen M.R."/>
        </authorList>
    </citation>
    <scope>NUCLEOTIDE SEQUENCE [LARGE SCALE GENOMIC DNA]</scope>
    <source>
        <strain evidence="7 8">CBS 449.75</strain>
    </source>
</reference>
<organism evidence="7 8">
    <name type="scientific">Aspergillus lucknowensis</name>
    <dbReference type="NCBI Taxonomy" id="176173"/>
    <lineage>
        <taxon>Eukaryota</taxon>
        <taxon>Fungi</taxon>
        <taxon>Dikarya</taxon>
        <taxon>Ascomycota</taxon>
        <taxon>Pezizomycotina</taxon>
        <taxon>Eurotiomycetes</taxon>
        <taxon>Eurotiomycetidae</taxon>
        <taxon>Eurotiales</taxon>
        <taxon>Aspergillaceae</taxon>
        <taxon>Aspergillus</taxon>
        <taxon>Aspergillus subgen. Nidulantes</taxon>
    </lineage>
</organism>
<keyword evidence="8" id="KW-1185">Reference proteome</keyword>
<dbReference type="RefSeq" id="XP_070881198.1">
    <property type="nucleotide sequence ID" value="XM_071034793.1"/>
</dbReference>
<proteinExistence type="inferred from homology"/>
<comment type="cofactor">
    <cofactor evidence="1">
        <name>FAD</name>
        <dbReference type="ChEBI" id="CHEBI:57692"/>
    </cofactor>
</comment>
<comment type="caution">
    <text evidence="7">The sequence shown here is derived from an EMBL/GenBank/DDBJ whole genome shotgun (WGS) entry which is preliminary data.</text>
</comment>
<comment type="similarity">
    <text evidence="2">Belongs to the DAMOX/DASOX family.</text>
</comment>
<dbReference type="Pfam" id="PF01266">
    <property type="entry name" value="DAO"/>
    <property type="match status" value="1"/>
</dbReference>
<evidence type="ECO:0000256" key="4">
    <source>
        <dbReference type="ARBA" id="ARBA00022827"/>
    </source>
</evidence>
<keyword evidence="3" id="KW-0285">Flavoprotein</keyword>
<keyword evidence="5" id="KW-0560">Oxidoreductase</keyword>
<evidence type="ECO:0000256" key="5">
    <source>
        <dbReference type="ARBA" id="ARBA00023002"/>
    </source>
</evidence>
<dbReference type="EMBL" id="JBFXLQ010000071">
    <property type="protein sequence ID" value="KAL2862219.1"/>
    <property type="molecule type" value="Genomic_DNA"/>
</dbReference>
<dbReference type="Gene3D" id="3.40.50.720">
    <property type="entry name" value="NAD(P)-binding Rossmann-like Domain"/>
    <property type="match status" value="1"/>
</dbReference>
<evidence type="ECO:0000256" key="1">
    <source>
        <dbReference type="ARBA" id="ARBA00001974"/>
    </source>
</evidence>
<dbReference type="SUPFAM" id="SSF51971">
    <property type="entry name" value="Nucleotide-binding domain"/>
    <property type="match status" value="1"/>
</dbReference>
<dbReference type="Proteomes" id="UP001610432">
    <property type="component" value="Unassembled WGS sequence"/>
</dbReference>